<evidence type="ECO:0000256" key="6">
    <source>
        <dbReference type="PIRSR" id="PIRSR001369-1"/>
    </source>
</evidence>
<dbReference type="GO" id="GO:0036440">
    <property type="term" value="F:citrate synthase activity"/>
    <property type="evidence" value="ECO:0007669"/>
    <property type="project" value="UniProtKB-EC"/>
</dbReference>
<dbReference type="PANTHER" id="PTHR11739:SF4">
    <property type="entry name" value="CITRATE SYNTHASE, PEROXISOMAL"/>
    <property type="match status" value="1"/>
</dbReference>
<dbReference type="STRING" id="887929.HMP0721_0552"/>
<dbReference type="SUPFAM" id="SSF48256">
    <property type="entry name" value="Citrate synthase"/>
    <property type="match status" value="1"/>
</dbReference>
<dbReference type="Gene3D" id="1.10.230.10">
    <property type="entry name" value="Cytochrome P450-Terp, domain 2"/>
    <property type="match status" value="1"/>
</dbReference>
<dbReference type="GO" id="GO:0006099">
    <property type="term" value="P:tricarboxylic acid cycle"/>
    <property type="evidence" value="ECO:0007669"/>
    <property type="project" value="UniProtKB-UniPathway"/>
</dbReference>
<sequence>MAMGKGQSKYLERQIAICRDNDAISPRLYEEYGVNLGLRDADGKGVLTGLTNISEVDGTKAQGGRNVPCEGELWYRGYKVQTLINSLGKSEPGFGKIAYLLLIGELPSDESLKTFKASIRQYRKLPTNFTRDVIMKAPSADIMNSMTRSILTLASYDPMAKDASLENNLRQCLQLIGQFPMLAAYGYHAHVFANLDGSMYIHNPSPELSTAENFLMMLRPDRSYTPVEAKTLDTALILHMEHGGGNNSTFTTRVVTSSGSDTYSTIGAAMSSLKGPKHGGANIKVMNMMADIRAHIKDYSDENEIAAYLNRILDRDAFDHKGLIYGMGHAVYTLSDPRERVFKKYVRELAAEKKRENDLLLYENIEKLAPGLINSKRRHPKPVCANVDFYSGFVYEMLDIPEELYTPLFAVARIVGWSAHRMEELICTDKIIRPAYMSVMERLE</sequence>
<dbReference type="InterPro" id="IPR024176">
    <property type="entry name" value="Citrate_synthase_bac-typ"/>
</dbReference>
<evidence type="ECO:0000256" key="4">
    <source>
        <dbReference type="ARBA" id="ARBA00049288"/>
    </source>
</evidence>
<proteinExistence type="inferred from homology"/>
<feature type="active site" evidence="6">
    <location>
        <position position="329"/>
    </location>
</feature>
<dbReference type="EMBL" id="AEQN01000010">
    <property type="protein sequence ID" value="EFV02319.1"/>
    <property type="molecule type" value="Genomic_DNA"/>
</dbReference>
<dbReference type="PRINTS" id="PR00143">
    <property type="entry name" value="CITRTSNTHASE"/>
</dbReference>
<evidence type="ECO:0000256" key="2">
    <source>
        <dbReference type="ARBA" id="ARBA00010566"/>
    </source>
</evidence>
<keyword evidence="7" id="KW-0012">Acyltransferase</keyword>
<dbReference type="UniPathway" id="UPA00223"/>
<dbReference type="PANTHER" id="PTHR11739">
    <property type="entry name" value="CITRATE SYNTHASE"/>
    <property type="match status" value="1"/>
</dbReference>
<gene>
    <name evidence="7" type="ORF">HMP0721_0552</name>
</gene>
<dbReference type="InterPro" id="IPR016143">
    <property type="entry name" value="Citrate_synth-like_sm_a-sub"/>
</dbReference>
<dbReference type="AlphaFoldDB" id="E6MEW9"/>
<dbReference type="PIRSF" id="PIRSF001369">
    <property type="entry name" value="Citrate_synth"/>
    <property type="match status" value="1"/>
</dbReference>
<dbReference type="Proteomes" id="UP000004754">
    <property type="component" value="Unassembled WGS sequence"/>
</dbReference>
<comment type="similarity">
    <text evidence="2 5">Belongs to the citrate synthase family.</text>
</comment>
<protein>
    <recommendedName>
        <fullName evidence="5">Citrate synthase</fullName>
    </recommendedName>
</protein>
<dbReference type="Pfam" id="PF00285">
    <property type="entry name" value="Citrate_synt"/>
    <property type="match status" value="1"/>
</dbReference>
<keyword evidence="8" id="KW-1185">Reference proteome</keyword>
<dbReference type="InterPro" id="IPR016142">
    <property type="entry name" value="Citrate_synth-like_lrg_a-sub"/>
</dbReference>
<organism evidence="7 8">
    <name type="scientific">Pseudoramibacter alactolyticus ATCC 23263</name>
    <dbReference type="NCBI Taxonomy" id="887929"/>
    <lineage>
        <taxon>Bacteria</taxon>
        <taxon>Bacillati</taxon>
        <taxon>Bacillota</taxon>
        <taxon>Clostridia</taxon>
        <taxon>Eubacteriales</taxon>
        <taxon>Eubacteriaceae</taxon>
        <taxon>Pseudoramibacter</taxon>
    </lineage>
</organism>
<dbReference type="eggNOG" id="COG0372">
    <property type="taxonomic scope" value="Bacteria"/>
</dbReference>
<evidence type="ECO:0000256" key="3">
    <source>
        <dbReference type="ARBA" id="ARBA00022679"/>
    </source>
</evidence>
<dbReference type="OrthoDB" id="9800864at2"/>
<name>E6MEW9_9FIRM</name>
<dbReference type="NCBIfam" id="NF010635">
    <property type="entry name" value="PRK14032.1"/>
    <property type="match status" value="1"/>
</dbReference>
<evidence type="ECO:0000256" key="1">
    <source>
        <dbReference type="ARBA" id="ARBA00005163"/>
    </source>
</evidence>
<reference evidence="7 8" key="1">
    <citation type="submission" date="2010-12" db="EMBL/GenBank/DDBJ databases">
        <authorList>
            <person name="Muzny D."/>
            <person name="Qin X."/>
            <person name="Deng J."/>
            <person name="Jiang H."/>
            <person name="Liu Y."/>
            <person name="Qu J."/>
            <person name="Song X.-Z."/>
            <person name="Zhang L."/>
            <person name="Thornton R."/>
            <person name="Coyle M."/>
            <person name="Francisco L."/>
            <person name="Jackson L."/>
            <person name="Javaid M."/>
            <person name="Korchina V."/>
            <person name="Kovar C."/>
            <person name="Mata R."/>
            <person name="Mathew T."/>
            <person name="Ngo R."/>
            <person name="Nguyen L."/>
            <person name="Nguyen N."/>
            <person name="Okwuonu G."/>
            <person name="Ongeri F."/>
            <person name="Pham C."/>
            <person name="Simmons D."/>
            <person name="Wilczek-Boney K."/>
            <person name="Hale W."/>
            <person name="Jakkamsetti A."/>
            <person name="Pham P."/>
            <person name="Ruth R."/>
            <person name="San Lucas F."/>
            <person name="Warren J."/>
            <person name="Zhang J."/>
            <person name="Zhao Z."/>
            <person name="Zhou C."/>
            <person name="Zhu D."/>
            <person name="Lee S."/>
            <person name="Bess C."/>
            <person name="Blankenburg K."/>
            <person name="Forbes L."/>
            <person name="Fu Q."/>
            <person name="Gubbala S."/>
            <person name="Hirani K."/>
            <person name="Jayaseelan J.C."/>
            <person name="Lara F."/>
            <person name="Munidasa M."/>
            <person name="Palculict T."/>
            <person name="Patil S."/>
            <person name="Pu L.-L."/>
            <person name="Saada N."/>
            <person name="Tang L."/>
            <person name="Weissenberger G."/>
            <person name="Zhu Y."/>
            <person name="Hemphill L."/>
            <person name="Shang Y."/>
            <person name="Youmans B."/>
            <person name="Ayvaz T."/>
            <person name="Ross M."/>
            <person name="Santibanez J."/>
            <person name="Aqrawi P."/>
            <person name="Gross S."/>
            <person name="Joshi V."/>
            <person name="Fowler G."/>
            <person name="Nazareth L."/>
            <person name="Reid J."/>
            <person name="Worley K."/>
            <person name="Petrosino J."/>
            <person name="Highlander S."/>
            <person name="Gibbs R."/>
        </authorList>
    </citation>
    <scope>NUCLEOTIDE SEQUENCE [LARGE SCALE GENOMIC DNA]</scope>
    <source>
        <strain evidence="7 8">ATCC 23263</strain>
    </source>
</reference>
<keyword evidence="3 5" id="KW-0808">Transferase</keyword>
<comment type="pathway">
    <text evidence="1">Carbohydrate metabolism; tricarboxylic acid cycle.</text>
</comment>
<dbReference type="HOGENOM" id="CLU_025068_2_2_9"/>
<dbReference type="GO" id="GO:0005975">
    <property type="term" value="P:carbohydrate metabolic process"/>
    <property type="evidence" value="ECO:0007669"/>
    <property type="project" value="TreeGrafter"/>
</dbReference>
<feature type="active site" evidence="6">
    <location>
        <position position="388"/>
    </location>
</feature>
<dbReference type="RefSeq" id="WP_006597971.1">
    <property type="nucleotide sequence ID" value="NZ_GL622359.1"/>
</dbReference>
<evidence type="ECO:0000313" key="8">
    <source>
        <dbReference type="Proteomes" id="UP000004754"/>
    </source>
</evidence>
<dbReference type="GO" id="GO:0005829">
    <property type="term" value="C:cytosol"/>
    <property type="evidence" value="ECO:0007669"/>
    <property type="project" value="TreeGrafter"/>
</dbReference>
<comment type="catalytic activity">
    <reaction evidence="4">
        <text>oxaloacetate + acetyl-CoA + H2O = citrate + CoA + H(+)</text>
        <dbReference type="Rhea" id="RHEA:16845"/>
        <dbReference type="ChEBI" id="CHEBI:15377"/>
        <dbReference type="ChEBI" id="CHEBI:15378"/>
        <dbReference type="ChEBI" id="CHEBI:16452"/>
        <dbReference type="ChEBI" id="CHEBI:16947"/>
        <dbReference type="ChEBI" id="CHEBI:57287"/>
        <dbReference type="ChEBI" id="CHEBI:57288"/>
        <dbReference type="EC" id="2.3.3.16"/>
    </reaction>
</comment>
<accession>E6MEW9</accession>
<dbReference type="InterPro" id="IPR002020">
    <property type="entry name" value="Citrate_synthase"/>
</dbReference>
<evidence type="ECO:0000313" key="7">
    <source>
        <dbReference type="EMBL" id="EFV02319.1"/>
    </source>
</evidence>
<comment type="caution">
    <text evidence="7">The sequence shown here is derived from an EMBL/GenBank/DDBJ whole genome shotgun (WGS) entry which is preliminary data.</text>
</comment>
<evidence type="ECO:0000256" key="5">
    <source>
        <dbReference type="PIRNR" id="PIRNR001369"/>
    </source>
</evidence>
<dbReference type="InterPro" id="IPR036969">
    <property type="entry name" value="Citrate_synthase_sf"/>
</dbReference>
<dbReference type="Gene3D" id="1.10.580.10">
    <property type="entry name" value="Citrate Synthase, domain 1"/>
    <property type="match status" value="1"/>
</dbReference>